<proteinExistence type="predicted"/>
<evidence type="ECO:0000313" key="4">
    <source>
        <dbReference type="EMBL" id="KAJ4782203.1"/>
    </source>
</evidence>
<dbReference type="PANTHER" id="PTHR10827:SF101">
    <property type="entry name" value="CALCIUM-BINDING EF HAND FAMILY PROTEIN"/>
    <property type="match status" value="1"/>
</dbReference>
<dbReference type="SUPFAM" id="SSF47473">
    <property type="entry name" value="EF-hand"/>
    <property type="match status" value="2"/>
</dbReference>
<dbReference type="Gene3D" id="1.10.238.10">
    <property type="entry name" value="EF-hand"/>
    <property type="match status" value="3"/>
</dbReference>
<dbReference type="Pfam" id="PF13499">
    <property type="entry name" value="EF-hand_7"/>
    <property type="match status" value="1"/>
</dbReference>
<reference evidence="4" key="1">
    <citation type="submission" date="2022-08" db="EMBL/GenBank/DDBJ databases">
        <authorList>
            <person name="Marques A."/>
        </authorList>
    </citation>
    <scope>NUCLEOTIDE SEQUENCE</scope>
    <source>
        <strain evidence="4">RhyPub2mFocal</strain>
        <tissue evidence="4">Leaves</tissue>
    </source>
</reference>
<comment type="caution">
    <text evidence="4">The sequence shown here is derived from an EMBL/GenBank/DDBJ whole genome shotgun (WGS) entry which is preliminary data.</text>
</comment>
<evidence type="ECO:0000313" key="6">
    <source>
        <dbReference type="Proteomes" id="UP001140206"/>
    </source>
</evidence>
<feature type="domain" description="EF-hand" evidence="3">
    <location>
        <begin position="330"/>
        <end position="365"/>
    </location>
</feature>
<evidence type="ECO:0000313" key="5">
    <source>
        <dbReference type="EMBL" id="KAJ4808622.1"/>
    </source>
</evidence>
<dbReference type="Pfam" id="PF13202">
    <property type="entry name" value="EF-hand_5"/>
    <property type="match status" value="1"/>
</dbReference>
<dbReference type="FunFam" id="1.10.238.10:FF:000328">
    <property type="entry name" value="Calcium-binding EF hand family protein"/>
    <property type="match status" value="1"/>
</dbReference>
<evidence type="ECO:0000256" key="2">
    <source>
        <dbReference type="SAM" id="SignalP"/>
    </source>
</evidence>
<feature type="signal peptide" evidence="2">
    <location>
        <begin position="1"/>
        <end position="35"/>
    </location>
</feature>
<dbReference type="EMBL" id="JAMFTS010000001">
    <property type="protein sequence ID" value="KAJ4808622.1"/>
    <property type="molecule type" value="Genomic_DNA"/>
</dbReference>
<dbReference type="InterPro" id="IPR002048">
    <property type="entry name" value="EF_hand_dom"/>
</dbReference>
<dbReference type="InterPro" id="IPR018247">
    <property type="entry name" value="EF_Hand_1_Ca_BS"/>
</dbReference>
<evidence type="ECO:0000256" key="1">
    <source>
        <dbReference type="ARBA" id="ARBA00022837"/>
    </source>
</evidence>
<feature type="chain" id="PRO_5044716308" evidence="2">
    <location>
        <begin position="36"/>
        <end position="379"/>
    </location>
</feature>
<organism evidence="4 6">
    <name type="scientific">Rhynchospora pubera</name>
    <dbReference type="NCBI Taxonomy" id="906938"/>
    <lineage>
        <taxon>Eukaryota</taxon>
        <taxon>Viridiplantae</taxon>
        <taxon>Streptophyta</taxon>
        <taxon>Embryophyta</taxon>
        <taxon>Tracheophyta</taxon>
        <taxon>Spermatophyta</taxon>
        <taxon>Magnoliopsida</taxon>
        <taxon>Liliopsida</taxon>
        <taxon>Poales</taxon>
        <taxon>Cyperaceae</taxon>
        <taxon>Cyperoideae</taxon>
        <taxon>Rhynchosporeae</taxon>
        <taxon>Rhynchospora</taxon>
    </lineage>
</organism>
<dbReference type="PANTHER" id="PTHR10827">
    <property type="entry name" value="RETICULOCALBIN"/>
    <property type="match status" value="1"/>
</dbReference>
<dbReference type="GO" id="GO:0005783">
    <property type="term" value="C:endoplasmic reticulum"/>
    <property type="evidence" value="ECO:0007669"/>
    <property type="project" value="TreeGrafter"/>
</dbReference>
<feature type="domain" description="EF-hand" evidence="3">
    <location>
        <begin position="291"/>
        <end position="326"/>
    </location>
</feature>
<keyword evidence="6" id="KW-1185">Reference proteome</keyword>
<keyword evidence="2" id="KW-0732">Signal</keyword>
<dbReference type="EMBL" id="JAMFTS010000003">
    <property type="protein sequence ID" value="KAJ4782203.1"/>
    <property type="molecule type" value="Genomic_DNA"/>
</dbReference>
<evidence type="ECO:0000259" key="3">
    <source>
        <dbReference type="PROSITE" id="PS50222"/>
    </source>
</evidence>
<dbReference type="Proteomes" id="UP001140206">
    <property type="component" value="Chromosome 3"/>
</dbReference>
<protein>
    <submittedName>
        <fullName evidence="4">Calcium-binding EF hand family protein</fullName>
    </submittedName>
</protein>
<dbReference type="InterPro" id="IPR011992">
    <property type="entry name" value="EF-hand-dom_pair"/>
</dbReference>
<name>A0AAV8ELX2_9POAL</name>
<dbReference type="PROSITE" id="PS00018">
    <property type="entry name" value="EF_HAND_1"/>
    <property type="match status" value="5"/>
</dbReference>
<dbReference type="GO" id="GO:0005509">
    <property type="term" value="F:calcium ion binding"/>
    <property type="evidence" value="ECO:0007669"/>
    <property type="project" value="InterPro"/>
</dbReference>
<feature type="domain" description="EF-hand" evidence="3">
    <location>
        <begin position="248"/>
        <end position="278"/>
    </location>
</feature>
<feature type="domain" description="EF-hand" evidence="3">
    <location>
        <begin position="210"/>
        <end position="239"/>
    </location>
</feature>
<sequence length="379" mass="44687">MANMTSSPFPLLLAFLTLTLILLFLLSSAPSTTRSHHNRRLKLRSSFNFTPPLPNPESRQPGHANFYHFAFDPIISQIEMRREDREWERTHKPDVGHAPAMESQPEWGDFMDAEDYLNSQNQFNVTKRVEFLFPRLDLDPIDGFISIEELTHWNLMQARIETIHRTKRDMEMHDKNKDGFVSFEEYERPSWSWRFDEENSTKNGMGWWREEHYKASDNDGDGLLNITEFNDFLHPADSSNPKLIDWLCKEEIRERDKDKDGKLSFQEYHGGLFYLLRNYDEFTADSKEDNYGDVPAKKLFSQIDKDNNGFISAEELTPYIHNLHPSEHFYAKQQANYLLNMADADKDGKLSLKEMVDNPYAFYSSIFTEEDFAYHDEFR</sequence>
<dbReference type="PROSITE" id="PS50222">
    <property type="entry name" value="EF_HAND_2"/>
    <property type="match status" value="4"/>
</dbReference>
<gene>
    <name evidence="5" type="ORF">LUZ62_021188</name>
    <name evidence="4" type="ORF">LUZ62_066460</name>
</gene>
<dbReference type="SMART" id="SM00054">
    <property type="entry name" value="EFh"/>
    <property type="match status" value="4"/>
</dbReference>
<keyword evidence="1" id="KW-0106">Calcium</keyword>
<dbReference type="Proteomes" id="UP001140206">
    <property type="component" value="Chromosome 1"/>
</dbReference>
<dbReference type="AlphaFoldDB" id="A0AAV8ELX2"/>
<accession>A0AAV8ELX2</accession>